<proteinExistence type="inferred from homology"/>
<dbReference type="OrthoDB" id="10268090at2759"/>
<dbReference type="Gene3D" id="3.40.50.720">
    <property type="entry name" value="NAD(P)-binding Rossmann-like Domain"/>
    <property type="match status" value="1"/>
</dbReference>
<dbReference type="Pfam" id="PF03435">
    <property type="entry name" value="Sacchrp_dh_NADP"/>
    <property type="match status" value="1"/>
</dbReference>
<dbReference type="GeneID" id="63826190"/>
<dbReference type="SUPFAM" id="SSF51735">
    <property type="entry name" value="NAD(P)-binding Rossmann-fold domains"/>
    <property type="match status" value="1"/>
</dbReference>
<reference evidence="3 4" key="1">
    <citation type="journal article" date="2016" name="Mol. Biol. Evol.">
        <title>Comparative Genomics of Early-Diverging Mushroom-Forming Fungi Provides Insights into the Origins of Lignocellulose Decay Capabilities.</title>
        <authorList>
            <person name="Nagy L.G."/>
            <person name="Riley R."/>
            <person name="Tritt A."/>
            <person name="Adam C."/>
            <person name="Daum C."/>
            <person name="Floudas D."/>
            <person name="Sun H."/>
            <person name="Yadav J.S."/>
            <person name="Pangilinan J."/>
            <person name="Larsson K.H."/>
            <person name="Matsuura K."/>
            <person name="Barry K."/>
            <person name="Labutti K."/>
            <person name="Kuo R."/>
            <person name="Ohm R.A."/>
            <person name="Bhattacharya S.S."/>
            <person name="Shirouzu T."/>
            <person name="Yoshinaga Y."/>
            <person name="Martin F.M."/>
            <person name="Grigoriev I.V."/>
            <person name="Hibbett D.S."/>
        </authorList>
    </citation>
    <scope>NUCLEOTIDE SEQUENCE [LARGE SCALE GENOMIC DNA]</scope>
    <source>
        <strain evidence="3 4">93-53</strain>
    </source>
</reference>
<dbReference type="GO" id="GO:0005811">
    <property type="term" value="C:lipid droplet"/>
    <property type="evidence" value="ECO:0007669"/>
    <property type="project" value="TreeGrafter"/>
</dbReference>
<accession>A0A165DR55</accession>
<feature type="domain" description="Saccharopine dehydrogenase NADP binding" evidence="2">
    <location>
        <begin position="6"/>
        <end position="110"/>
    </location>
</feature>
<evidence type="ECO:0000313" key="3">
    <source>
        <dbReference type="EMBL" id="KZT05453.1"/>
    </source>
</evidence>
<dbReference type="InParanoid" id="A0A165DR55"/>
<dbReference type="RefSeq" id="XP_040763193.1">
    <property type="nucleotide sequence ID" value="XM_040909161.1"/>
</dbReference>
<sequence>MAESDVLVLGATGFTGRLITRYLVNHPDRSSFTVGIAARSKYKLEELKCTLGLDDSVKTYHVDVMQRSQVEEAVKGAKVVISAVGPYWKLGSEVVRACALHGRHYVDLCGESHFTRKMIIRWDYVATKSKAIIVPSCAHDSVPADLLVFLSNKTMKEAAGPHAGIGRSLTVYRMLGGISGGTLSTISSTFDIPTNITSEGFADYSLSTGIQGTPSPRPSLCYSVPHTSPSEYALPYPGAQPDRAIVQRTWGLHQLAAMPLKFQPREDAALSYGPALTYEECIVLDGAASRAVALFTSITFYALQATLFLLPPAQWLFKRVVSLLGEGPLEKAMEKGFIEATNYTTSAPGTSTSPIEVKTVMRGRGDPGYLLTAIMISESALALLLERPALPPLAQWGGILTPATAFGDVLVRRLENSGRFQFESEVVGAHVDVEEGRKAR</sequence>
<name>A0A165DR55_9APHY</name>
<dbReference type="AlphaFoldDB" id="A0A165DR55"/>
<dbReference type="PANTHER" id="PTHR12286:SF5">
    <property type="entry name" value="SACCHAROPINE DEHYDROGENASE-LIKE OXIDOREDUCTASE"/>
    <property type="match status" value="1"/>
</dbReference>
<comment type="similarity">
    <text evidence="1">Belongs to the saccharopine dehydrogenase family.</text>
</comment>
<dbReference type="PANTHER" id="PTHR12286">
    <property type="entry name" value="SACCHAROPINE DEHYDROGENASE-LIKE OXIDOREDUCTASE"/>
    <property type="match status" value="1"/>
</dbReference>
<evidence type="ECO:0000256" key="1">
    <source>
        <dbReference type="ARBA" id="ARBA00038048"/>
    </source>
</evidence>
<protein>
    <recommendedName>
        <fullName evidence="2">Saccharopine dehydrogenase NADP binding domain-containing protein</fullName>
    </recommendedName>
</protein>
<evidence type="ECO:0000259" key="2">
    <source>
        <dbReference type="Pfam" id="PF03435"/>
    </source>
</evidence>
<dbReference type="GO" id="GO:0005886">
    <property type="term" value="C:plasma membrane"/>
    <property type="evidence" value="ECO:0007669"/>
    <property type="project" value="TreeGrafter"/>
</dbReference>
<organism evidence="3 4">
    <name type="scientific">Laetiporus sulphureus 93-53</name>
    <dbReference type="NCBI Taxonomy" id="1314785"/>
    <lineage>
        <taxon>Eukaryota</taxon>
        <taxon>Fungi</taxon>
        <taxon>Dikarya</taxon>
        <taxon>Basidiomycota</taxon>
        <taxon>Agaricomycotina</taxon>
        <taxon>Agaricomycetes</taxon>
        <taxon>Polyporales</taxon>
        <taxon>Laetiporus</taxon>
    </lineage>
</organism>
<dbReference type="Proteomes" id="UP000076871">
    <property type="component" value="Unassembled WGS sequence"/>
</dbReference>
<gene>
    <name evidence="3" type="ORF">LAESUDRAFT_727099</name>
</gene>
<dbReference type="InterPro" id="IPR051276">
    <property type="entry name" value="Saccharopine_DH-like_oxidrdct"/>
</dbReference>
<keyword evidence="4" id="KW-1185">Reference proteome</keyword>
<dbReference type="GO" id="GO:0009247">
    <property type="term" value="P:glycolipid biosynthetic process"/>
    <property type="evidence" value="ECO:0007669"/>
    <property type="project" value="TreeGrafter"/>
</dbReference>
<dbReference type="InterPro" id="IPR005097">
    <property type="entry name" value="Sacchrp_dh_NADP-bd"/>
</dbReference>
<dbReference type="InterPro" id="IPR036291">
    <property type="entry name" value="NAD(P)-bd_dom_sf"/>
</dbReference>
<evidence type="ECO:0000313" key="4">
    <source>
        <dbReference type="Proteomes" id="UP000076871"/>
    </source>
</evidence>
<dbReference type="GO" id="GO:0005739">
    <property type="term" value="C:mitochondrion"/>
    <property type="evidence" value="ECO:0007669"/>
    <property type="project" value="TreeGrafter"/>
</dbReference>
<dbReference type="EMBL" id="KV427630">
    <property type="protein sequence ID" value="KZT05453.1"/>
    <property type="molecule type" value="Genomic_DNA"/>
</dbReference>